<accession>A0A2V4C6W1</accession>
<evidence type="ECO:0000313" key="1">
    <source>
        <dbReference type="EMBL" id="PXY47039.1"/>
    </source>
</evidence>
<comment type="caution">
    <text evidence="1">The sequence shown here is derived from an EMBL/GenBank/DDBJ whole genome shotgun (WGS) entry which is preliminary data.</text>
</comment>
<proteinExistence type="predicted"/>
<reference evidence="1 2" key="1">
    <citation type="submission" date="2018-05" db="EMBL/GenBank/DDBJ databases">
        <title>Flavobacterium sp. strain IMCC34758, incomplete genome.</title>
        <authorList>
            <person name="Joung Y."/>
        </authorList>
    </citation>
    <scope>NUCLEOTIDE SEQUENCE [LARGE SCALE GENOMIC DNA]</scope>
    <source>
        <strain evidence="1 2">IMCC34758</strain>
    </source>
</reference>
<evidence type="ECO:0000313" key="2">
    <source>
        <dbReference type="Proteomes" id="UP000247681"/>
    </source>
</evidence>
<organism evidence="1 2">
    <name type="scientific">Flavobacterium hydrophilum</name>
    <dbReference type="NCBI Taxonomy" id="2211445"/>
    <lineage>
        <taxon>Bacteria</taxon>
        <taxon>Pseudomonadati</taxon>
        <taxon>Bacteroidota</taxon>
        <taxon>Flavobacteriia</taxon>
        <taxon>Flavobacteriales</taxon>
        <taxon>Flavobacteriaceae</taxon>
        <taxon>Flavobacterium</taxon>
    </lineage>
</organism>
<keyword evidence="2" id="KW-1185">Reference proteome</keyword>
<dbReference type="Proteomes" id="UP000247681">
    <property type="component" value="Unassembled WGS sequence"/>
</dbReference>
<sequence length="59" mass="7091">MKTNSKQRHFSSYRNRLNSSLLRILNRFYNSKSPFCLDIFLCLKAEHEKLEIVFANIRV</sequence>
<dbReference type="EMBL" id="QJHL01000001">
    <property type="protein sequence ID" value="PXY47039.1"/>
    <property type="molecule type" value="Genomic_DNA"/>
</dbReference>
<name>A0A2V4C6W1_9FLAO</name>
<dbReference type="AlphaFoldDB" id="A0A2V4C6W1"/>
<gene>
    <name evidence="1" type="ORF">DMB68_07795</name>
</gene>
<protein>
    <submittedName>
        <fullName evidence="1">Uncharacterized protein</fullName>
    </submittedName>
</protein>